<reference evidence="1" key="1">
    <citation type="journal article" date="2015" name="Nature">
        <title>Complex archaea that bridge the gap between prokaryotes and eukaryotes.</title>
        <authorList>
            <person name="Spang A."/>
            <person name="Saw J.H."/>
            <person name="Jorgensen S.L."/>
            <person name="Zaremba-Niedzwiedzka K."/>
            <person name="Martijn J."/>
            <person name="Lind A.E."/>
            <person name="van Eijk R."/>
            <person name="Schleper C."/>
            <person name="Guy L."/>
            <person name="Ettema T.J."/>
        </authorList>
    </citation>
    <scope>NUCLEOTIDE SEQUENCE</scope>
</reference>
<evidence type="ECO:0000313" key="1">
    <source>
        <dbReference type="EMBL" id="KKN76616.1"/>
    </source>
</evidence>
<accession>A0A0F9VT19</accession>
<proteinExistence type="predicted"/>
<sequence length="65" mass="7447">MTAEFSKARNALVTTTHKEDDCILCRVNCDGIKMDKDVMGSYHTTCDCPKHTWDEREQAIDLILE</sequence>
<name>A0A0F9VT19_9ZZZZ</name>
<dbReference type="AlphaFoldDB" id="A0A0F9VT19"/>
<dbReference type="EMBL" id="LAZR01000292">
    <property type="protein sequence ID" value="KKN76616.1"/>
    <property type="molecule type" value="Genomic_DNA"/>
</dbReference>
<comment type="caution">
    <text evidence="1">The sequence shown here is derived from an EMBL/GenBank/DDBJ whole genome shotgun (WGS) entry which is preliminary data.</text>
</comment>
<gene>
    <name evidence="1" type="ORF">LCGC14_0368130</name>
</gene>
<organism evidence="1">
    <name type="scientific">marine sediment metagenome</name>
    <dbReference type="NCBI Taxonomy" id="412755"/>
    <lineage>
        <taxon>unclassified sequences</taxon>
        <taxon>metagenomes</taxon>
        <taxon>ecological metagenomes</taxon>
    </lineage>
</organism>
<protein>
    <submittedName>
        <fullName evidence="1">Uncharacterized protein</fullName>
    </submittedName>
</protein>